<feature type="domain" description="14-3-3" evidence="2">
    <location>
        <begin position="28"/>
        <end position="257"/>
    </location>
</feature>
<evidence type="ECO:0000256" key="1">
    <source>
        <dbReference type="ARBA" id="ARBA00006141"/>
    </source>
</evidence>
<dbReference type="InterPro" id="IPR000308">
    <property type="entry name" value="14-3-3"/>
</dbReference>
<dbReference type="PRINTS" id="PR00305">
    <property type="entry name" value="1433ZETA"/>
</dbReference>
<dbReference type="InterPro" id="IPR036815">
    <property type="entry name" value="14-3-3_dom_sf"/>
</dbReference>
<gene>
    <name evidence="3" type="ORF">ADUPG1_009153</name>
</gene>
<sequence>MDIGHGVDDHITKEDQIRFNISLLLKVASEEHYISYYKQIIPELKYLVELTKQDLPSREKLILQEVISDFIGYLRRIWRHFGGIASHLQHEGQNHKSAIVFNHNKIIEQEIKSSIDELLVLIEMLIKYAKNDLSRCFYLKLKGDLFRYTAEYSLSHTKKIAVESSLSSYQAAASYASSAHLPASHEMVLRIALNMSILFYEVIGSPDRACHISKQAFDNANASLSQVRKKDLPPIAKLLGIFRTNLTMWSVDLVDEED</sequence>
<protein>
    <submittedName>
        <fullName evidence="3">14-3-3 protein like protein</fullName>
    </submittedName>
</protein>
<dbReference type="Pfam" id="PF00244">
    <property type="entry name" value="14-3-3"/>
    <property type="match status" value="1"/>
</dbReference>
<comment type="caution">
    <text evidence="3">The sequence shown here is derived from an EMBL/GenBank/DDBJ whole genome shotgun (WGS) entry which is preliminary data.</text>
</comment>
<organism evidence="3 4">
    <name type="scientific">Aduncisulcus paluster</name>
    <dbReference type="NCBI Taxonomy" id="2918883"/>
    <lineage>
        <taxon>Eukaryota</taxon>
        <taxon>Metamonada</taxon>
        <taxon>Carpediemonas-like organisms</taxon>
        <taxon>Aduncisulcus</taxon>
    </lineage>
</organism>
<dbReference type="Proteomes" id="UP001057375">
    <property type="component" value="Unassembled WGS sequence"/>
</dbReference>
<dbReference type="InterPro" id="IPR023410">
    <property type="entry name" value="14-3-3_domain"/>
</dbReference>
<dbReference type="SUPFAM" id="SSF48445">
    <property type="entry name" value="14-3-3 protein"/>
    <property type="match status" value="1"/>
</dbReference>
<name>A0ABQ5KUK0_9EUKA</name>
<evidence type="ECO:0000259" key="2">
    <source>
        <dbReference type="SMART" id="SM00101"/>
    </source>
</evidence>
<evidence type="ECO:0000313" key="3">
    <source>
        <dbReference type="EMBL" id="GKT36131.1"/>
    </source>
</evidence>
<keyword evidence="4" id="KW-1185">Reference proteome</keyword>
<dbReference type="SMART" id="SM00101">
    <property type="entry name" value="14_3_3"/>
    <property type="match status" value="1"/>
</dbReference>
<dbReference type="PANTHER" id="PTHR18860">
    <property type="entry name" value="14-3-3 PROTEIN"/>
    <property type="match status" value="1"/>
</dbReference>
<reference evidence="3" key="1">
    <citation type="submission" date="2022-03" db="EMBL/GenBank/DDBJ databases">
        <title>Draft genome sequence of Aduncisulcus paluster, a free-living microaerophilic Fornicata.</title>
        <authorList>
            <person name="Yuyama I."/>
            <person name="Kume K."/>
            <person name="Tamura T."/>
            <person name="Inagaki Y."/>
            <person name="Hashimoto T."/>
        </authorList>
    </citation>
    <scope>NUCLEOTIDE SEQUENCE</scope>
    <source>
        <strain evidence="3">NY0171</strain>
    </source>
</reference>
<proteinExistence type="inferred from homology"/>
<comment type="similarity">
    <text evidence="1">Belongs to the 14-3-3 family.</text>
</comment>
<dbReference type="EMBL" id="BQXS01011149">
    <property type="protein sequence ID" value="GKT36131.1"/>
    <property type="molecule type" value="Genomic_DNA"/>
</dbReference>
<dbReference type="Gene3D" id="1.20.190.20">
    <property type="entry name" value="14-3-3 domain"/>
    <property type="match status" value="1"/>
</dbReference>
<accession>A0ABQ5KUK0</accession>
<evidence type="ECO:0000313" key="4">
    <source>
        <dbReference type="Proteomes" id="UP001057375"/>
    </source>
</evidence>
<dbReference type="PIRSF" id="PIRSF000868">
    <property type="entry name" value="14-3-3"/>
    <property type="match status" value="1"/>
</dbReference>